<protein>
    <submittedName>
        <fullName evidence="3">Uncharacterized protein</fullName>
    </submittedName>
</protein>
<dbReference type="Gene3D" id="3.40.50.12670">
    <property type="match status" value="1"/>
</dbReference>
<feature type="chain" id="PRO_5027989503" evidence="2">
    <location>
        <begin position="26"/>
        <end position="475"/>
    </location>
</feature>
<evidence type="ECO:0000256" key="1">
    <source>
        <dbReference type="ARBA" id="ARBA00009431"/>
    </source>
</evidence>
<dbReference type="InterPro" id="IPR001563">
    <property type="entry name" value="Peptidase_S10"/>
</dbReference>
<keyword evidence="2" id="KW-0732">Signal</keyword>
<accession>A0A7C9DH39</accession>
<dbReference type="InterPro" id="IPR029058">
    <property type="entry name" value="AB_hydrolase_fold"/>
</dbReference>
<reference evidence="3" key="1">
    <citation type="journal article" date="2013" name="J. Plant Res.">
        <title>Effect of fungi and light on seed germination of three Opuntia species from semiarid lands of central Mexico.</title>
        <authorList>
            <person name="Delgado-Sanchez P."/>
            <person name="Jimenez-Bremont J.F."/>
            <person name="Guerrero-Gonzalez Mde L."/>
            <person name="Flores J."/>
        </authorList>
    </citation>
    <scope>NUCLEOTIDE SEQUENCE</scope>
    <source>
        <tissue evidence="3">Cladode</tissue>
    </source>
</reference>
<dbReference type="SUPFAM" id="SSF53474">
    <property type="entry name" value="alpha/beta-Hydrolases"/>
    <property type="match status" value="1"/>
</dbReference>
<dbReference type="EMBL" id="GISG01114184">
    <property type="protein sequence ID" value="MBA4639525.1"/>
    <property type="molecule type" value="Transcribed_RNA"/>
</dbReference>
<dbReference type="FunFam" id="3.40.50.12670:FF:000002">
    <property type="entry name" value="Carboxypeptidase"/>
    <property type="match status" value="1"/>
</dbReference>
<dbReference type="PANTHER" id="PTHR11802">
    <property type="entry name" value="SERINE PROTEASE FAMILY S10 SERINE CARBOXYPEPTIDASE"/>
    <property type="match status" value="1"/>
</dbReference>
<name>A0A7C9DH39_OPUST</name>
<reference evidence="3" key="2">
    <citation type="submission" date="2020-07" db="EMBL/GenBank/DDBJ databases">
        <authorList>
            <person name="Vera ALvarez R."/>
            <person name="Arias-Moreno D.M."/>
            <person name="Jimenez-Jacinto V."/>
            <person name="Jimenez-Bremont J.F."/>
            <person name="Swaminathan K."/>
            <person name="Moose S.P."/>
            <person name="Guerrero-Gonzalez M.L."/>
            <person name="Marino-Ramirez L."/>
            <person name="Landsman D."/>
            <person name="Rodriguez-Kessler M."/>
            <person name="Delgado-Sanchez P."/>
        </authorList>
    </citation>
    <scope>NUCLEOTIDE SEQUENCE</scope>
    <source>
        <tissue evidence="3">Cladode</tissue>
    </source>
</reference>
<organism evidence="3">
    <name type="scientific">Opuntia streptacantha</name>
    <name type="common">Prickly pear cactus</name>
    <name type="synonym">Opuntia cardona</name>
    <dbReference type="NCBI Taxonomy" id="393608"/>
    <lineage>
        <taxon>Eukaryota</taxon>
        <taxon>Viridiplantae</taxon>
        <taxon>Streptophyta</taxon>
        <taxon>Embryophyta</taxon>
        <taxon>Tracheophyta</taxon>
        <taxon>Spermatophyta</taxon>
        <taxon>Magnoliopsida</taxon>
        <taxon>eudicotyledons</taxon>
        <taxon>Gunneridae</taxon>
        <taxon>Pentapetalae</taxon>
        <taxon>Caryophyllales</taxon>
        <taxon>Cactineae</taxon>
        <taxon>Cactaceae</taxon>
        <taxon>Opuntioideae</taxon>
        <taxon>Opuntia</taxon>
    </lineage>
</organism>
<dbReference type="GO" id="GO:0004185">
    <property type="term" value="F:serine-type carboxypeptidase activity"/>
    <property type="evidence" value="ECO:0007669"/>
    <property type="project" value="InterPro"/>
</dbReference>
<dbReference type="FunFam" id="3.40.50.1820:FF:000072">
    <property type="entry name" value="Serine carboxypeptidase-like 19"/>
    <property type="match status" value="1"/>
</dbReference>
<dbReference type="GO" id="GO:0016747">
    <property type="term" value="F:acyltransferase activity, transferring groups other than amino-acyl groups"/>
    <property type="evidence" value="ECO:0007669"/>
    <property type="project" value="TreeGrafter"/>
</dbReference>
<dbReference type="GO" id="GO:0006508">
    <property type="term" value="P:proteolysis"/>
    <property type="evidence" value="ECO:0007669"/>
    <property type="project" value="InterPro"/>
</dbReference>
<dbReference type="PRINTS" id="PR00724">
    <property type="entry name" value="CRBOXYPTASEC"/>
</dbReference>
<dbReference type="Gene3D" id="3.40.50.1820">
    <property type="entry name" value="alpha/beta hydrolase"/>
    <property type="match status" value="1"/>
</dbReference>
<proteinExistence type="inferred from homology"/>
<dbReference type="AlphaFoldDB" id="A0A7C9DH39"/>
<dbReference type="Pfam" id="PF00450">
    <property type="entry name" value="Peptidase_S10"/>
    <property type="match status" value="1"/>
</dbReference>
<dbReference type="GO" id="GO:0019748">
    <property type="term" value="P:secondary metabolic process"/>
    <property type="evidence" value="ECO:0007669"/>
    <property type="project" value="TreeGrafter"/>
</dbReference>
<evidence type="ECO:0000256" key="2">
    <source>
        <dbReference type="SAM" id="SignalP"/>
    </source>
</evidence>
<feature type="signal peptide" evidence="2">
    <location>
        <begin position="1"/>
        <end position="25"/>
    </location>
</feature>
<evidence type="ECO:0000313" key="3">
    <source>
        <dbReference type="EMBL" id="MBA4639525.1"/>
    </source>
</evidence>
<dbReference type="PANTHER" id="PTHR11802:SF224">
    <property type="entry name" value="SERINE CARBOXYPEPTIDASE-LIKE 7 ISOFORM X1"/>
    <property type="match status" value="1"/>
</dbReference>
<sequence length="475" mass="53730">MANLTTHCKFLQLMMMMMMPSVTVFSQVASSTIVKSLPGYPGDLPFKLETGYIGVGDLDQVQLFYYFIESEANPERDPLMVWLNGGPGCSSLTGLVYQIGPLMFNYSAFNFEAGVPTFQPNPNSWTKVASIIFLDSPVGTGFSYATTTDAYYTNDTLQAAHISEFLGKWLLEHPKFLRSPLYIAGDSYGGKIVPIVVQEIFNGVEVELEPKMNLKGYIIGNPVTDNHFDGNAKIKYAYRVSLLSDELYENAKVNCNGDFVNVNANNTGCILALQNIANAVDSIHEENILEPTCNLESPRPSKKGLTKNYRKEESVAMDTNFPKRWCRSQNHILSDIWANSKRVQEALHIREETVEEWVRCNRSLPGYKKNVISSLLYHQNFTNKLIRVLIYSGDQDISIPYIGTLEWIKKLKVPINDNWRPWFTNGQVAGYVTEYVKFPFRLTFTTIKGGAHTAPENKPRECFAMINRWLPFGHL</sequence>
<comment type="similarity">
    <text evidence="1">Belongs to the peptidase S10 family.</text>
</comment>